<proteinExistence type="inferred from homology"/>
<sequence>MGLLILSALDVDQATSKFTPDELVDLMAKVFTNLSGNTQEAKEGAEGVCIPHRGTILSSNHRVLFMPSRLSAIGTAIKIVSVPTPSAPADARERGLPASTMVIDDRTGEVTAVINARKLTALRNAASSLLASQLFVPPLCPSGSSPRVLVAIGAGAQIAAHLSLFLSSYPSITVCKIYNRSANARLLSLVKSLKAMHPSVQATGVALPNDTDGENLVGKQQFSDAIRSADIIVTATSSTVPLFPSSYVSPGTLLCLIGSYTPAMHEIDTDLVKRGGTIVVDYKAGALAEAGELIKADVGPSDVLELGELIQTSNPALSRWAPRIDMIERVRASGDVTIFKSVGVGIQDVAIAHAVVESARKHCLGTVVDDYDSV</sequence>
<keyword evidence="3" id="KW-1185">Reference proteome</keyword>
<organism evidence="2 3">
    <name type="scientific">Hermanssonia centrifuga</name>
    <dbReference type="NCBI Taxonomy" id="98765"/>
    <lineage>
        <taxon>Eukaryota</taxon>
        <taxon>Fungi</taxon>
        <taxon>Dikarya</taxon>
        <taxon>Basidiomycota</taxon>
        <taxon>Agaricomycotina</taxon>
        <taxon>Agaricomycetes</taxon>
        <taxon>Polyporales</taxon>
        <taxon>Meruliaceae</taxon>
        <taxon>Hermanssonia</taxon>
    </lineage>
</organism>
<dbReference type="Proteomes" id="UP000309038">
    <property type="component" value="Unassembled WGS sequence"/>
</dbReference>
<comment type="similarity">
    <text evidence="1">Belongs to the ornithine cyclodeaminase/mu-crystallin family.</text>
</comment>
<dbReference type="PANTHER" id="PTHR13812">
    <property type="entry name" value="KETIMINE REDUCTASE MU-CRYSTALLIN"/>
    <property type="match status" value="1"/>
</dbReference>
<gene>
    <name evidence="2" type="ORF">EW026_g803</name>
</gene>
<reference evidence="2 3" key="1">
    <citation type="submission" date="2019-02" db="EMBL/GenBank/DDBJ databases">
        <title>Genome sequencing of the rare red list fungi Phlebia centrifuga.</title>
        <authorList>
            <person name="Buettner E."/>
            <person name="Kellner H."/>
        </authorList>
    </citation>
    <scope>NUCLEOTIDE SEQUENCE [LARGE SCALE GENOMIC DNA]</scope>
    <source>
        <strain evidence="2 3">DSM 108282</strain>
    </source>
</reference>
<dbReference type="EMBL" id="SGPJ01000013">
    <property type="protein sequence ID" value="THH01961.1"/>
    <property type="molecule type" value="Genomic_DNA"/>
</dbReference>
<comment type="caution">
    <text evidence="2">The sequence shown here is derived from an EMBL/GenBank/DDBJ whole genome shotgun (WGS) entry which is preliminary data.</text>
</comment>
<dbReference type="SUPFAM" id="SSF51735">
    <property type="entry name" value="NAD(P)-binding Rossmann-fold domains"/>
    <property type="match status" value="1"/>
</dbReference>
<dbReference type="InterPro" id="IPR036291">
    <property type="entry name" value="NAD(P)-bd_dom_sf"/>
</dbReference>
<evidence type="ECO:0000256" key="1">
    <source>
        <dbReference type="ARBA" id="ARBA00008903"/>
    </source>
</evidence>
<evidence type="ECO:0000313" key="2">
    <source>
        <dbReference type="EMBL" id="THH01961.1"/>
    </source>
</evidence>
<evidence type="ECO:0008006" key="4">
    <source>
        <dbReference type="Google" id="ProtNLM"/>
    </source>
</evidence>
<evidence type="ECO:0000313" key="3">
    <source>
        <dbReference type="Proteomes" id="UP000309038"/>
    </source>
</evidence>
<dbReference type="InterPro" id="IPR023401">
    <property type="entry name" value="ODC_N"/>
</dbReference>
<dbReference type="AlphaFoldDB" id="A0A4S4KUH5"/>
<accession>A0A4S4KUH5</accession>
<protein>
    <recommendedName>
        <fullName evidence="4">NAD(P)-binding protein</fullName>
    </recommendedName>
</protein>
<dbReference type="Pfam" id="PF02423">
    <property type="entry name" value="OCD_Mu_crystall"/>
    <property type="match status" value="1"/>
</dbReference>
<dbReference type="GO" id="GO:0005737">
    <property type="term" value="C:cytoplasm"/>
    <property type="evidence" value="ECO:0007669"/>
    <property type="project" value="TreeGrafter"/>
</dbReference>
<dbReference type="InterPro" id="IPR003462">
    <property type="entry name" value="ODC_Mu_crystall"/>
</dbReference>
<name>A0A4S4KUH5_9APHY</name>
<dbReference type="PANTHER" id="PTHR13812:SF19">
    <property type="entry name" value="KETIMINE REDUCTASE MU-CRYSTALLIN"/>
    <property type="match status" value="1"/>
</dbReference>
<dbReference type="Gene3D" id="3.30.1780.10">
    <property type="entry name" value="ornithine cyclodeaminase, domain 1"/>
    <property type="match status" value="1"/>
</dbReference>
<dbReference type="Gene3D" id="3.40.50.720">
    <property type="entry name" value="NAD(P)-binding Rossmann-like Domain"/>
    <property type="match status" value="1"/>
</dbReference>